<evidence type="ECO:0000313" key="3">
    <source>
        <dbReference type="Proteomes" id="UP000247978"/>
    </source>
</evidence>
<evidence type="ECO:0000256" key="1">
    <source>
        <dbReference type="ARBA" id="ARBA00001947"/>
    </source>
</evidence>
<dbReference type="InterPro" id="IPR003737">
    <property type="entry name" value="GlcNAc_PI_deacetylase-related"/>
</dbReference>
<dbReference type="Proteomes" id="UP000247978">
    <property type="component" value="Unassembled WGS sequence"/>
</dbReference>
<dbReference type="Pfam" id="PF02585">
    <property type="entry name" value="PIG-L"/>
    <property type="match status" value="1"/>
</dbReference>
<dbReference type="RefSeq" id="WP_158525470.1">
    <property type="nucleotide sequence ID" value="NZ_JADIJL010000001.1"/>
</dbReference>
<accession>A0A2V3WBJ6</accession>
<organism evidence="2 3">
    <name type="scientific">Pseudogracilibacillus auburnensis</name>
    <dbReference type="NCBI Taxonomy" id="1494959"/>
    <lineage>
        <taxon>Bacteria</taxon>
        <taxon>Bacillati</taxon>
        <taxon>Bacillota</taxon>
        <taxon>Bacilli</taxon>
        <taxon>Bacillales</taxon>
        <taxon>Bacillaceae</taxon>
        <taxon>Pseudogracilibacillus</taxon>
    </lineage>
</organism>
<protein>
    <submittedName>
        <fullName evidence="2">Bacillithiol biosynthesis deacetylase BshB2</fullName>
    </submittedName>
</protein>
<keyword evidence="3" id="KW-1185">Reference proteome</keyword>
<dbReference type="SUPFAM" id="SSF102588">
    <property type="entry name" value="LmbE-like"/>
    <property type="match status" value="1"/>
</dbReference>
<comment type="cofactor">
    <cofactor evidence="1">
        <name>Zn(2+)</name>
        <dbReference type="ChEBI" id="CHEBI:29105"/>
    </cofactor>
</comment>
<proteinExistence type="predicted"/>
<evidence type="ECO:0000313" key="2">
    <source>
        <dbReference type="EMBL" id="PXW90578.1"/>
    </source>
</evidence>
<sequence>MGVPFFANRETLPLVREIELRDACEIIGIHKFHLWKMQDKTLQFRCRAMLANKVLRVIKDVKPNIVYTFYPNHGVHPDHDALSAATVIAISKLPKKERPEIRCAAITKDRFEKLGKPDLEIEVSKFLDDKMKAIRAHKSQTEALFQRLDKQLAKTPNEKDKILSAYSVKKYWIYDVNNKII</sequence>
<reference evidence="2 3" key="1">
    <citation type="submission" date="2018-05" db="EMBL/GenBank/DDBJ databases">
        <title>Genomic Encyclopedia of Type Strains, Phase IV (KMG-IV): sequencing the most valuable type-strain genomes for metagenomic binning, comparative biology and taxonomic classification.</title>
        <authorList>
            <person name="Goeker M."/>
        </authorList>
    </citation>
    <scope>NUCLEOTIDE SEQUENCE [LARGE SCALE GENOMIC DNA]</scope>
    <source>
        <strain evidence="2 3">DSM 28556</strain>
    </source>
</reference>
<dbReference type="EMBL" id="QJJQ01000001">
    <property type="protein sequence ID" value="PXW90578.1"/>
    <property type="molecule type" value="Genomic_DNA"/>
</dbReference>
<dbReference type="Gene3D" id="3.40.50.10320">
    <property type="entry name" value="LmbE-like"/>
    <property type="match status" value="1"/>
</dbReference>
<comment type="caution">
    <text evidence="2">The sequence shown here is derived from an EMBL/GenBank/DDBJ whole genome shotgun (WGS) entry which is preliminary data.</text>
</comment>
<gene>
    <name evidence="2" type="ORF">DFR56_101490</name>
</gene>
<dbReference type="InterPro" id="IPR024078">
    <property type="entry name" value="LmbE-like_dom_sf"/>
</dbReference>
<dbReference type="OrthoDB" id="9790023at2"/>
<dbReference type="AlphaFoldDB" id="A0A2V3WBJ6"/>
<name>A0A2V3WBJ6_9BACI</name>